<feature type="region of interest" description="Disordered" evidence="1">
    <location>
        <begin position="1"/>
        <end position="31"/>
    </location>
</feature>
<evidence type="ECO:0000256" key="1">
    <source>
        <dbReference type="SAM" id="MobiDB-lite"/>
    </source>
</evidence>
<dbReference type="EMBL" id="BPLQ01005872">
    <property type="protein sequence ID" value="GIY18219.1"/>
    <property type="molecule type" value="Genomic_DNA"/>
</dbReference>
<evidence type="ECO:0000313" key="3">
    <source>
        <dbReference type="Proteomes" id="UP001054837"/>
    </source>
</evidence>
<sequence>MEMAGEENRGALPRLPPPPSKDSTPPRKKGRENKRLLLFALVLYCHFTPVSDWTLEFILEEHGNERTASVFDQRPVRFRGRCFSKGEGSI</sequence>
<organism evidence="2 3">
    <name type="scientific">Caerostris darwini</name>
    <dbReference type="NCBI Taxonomy" id="1538125"/>
    <lineage>
        <taxon>Eukaryota</taxon>
        <taxon>Metazoa</taxon>
        <taxon>Ecdysozoa</taxon>
        <taxon>Arthropoda</taxon>
        <taxon>Chelicerata</taxon>
        <taxon>Arachnida</taxon>
        <taxon>Araneae</taxon>
        <taxon>Araneomorphae</taxon>
        <taxon>Entelegynae</taxon>
        <taxon>Araneoidea</taxon>
        <taxon>Araneidae</taxon>
        <taxon>Caerostris</taxon>
    </lineage>
</organism>
<dbReference type="Proteomes" id="UP001054837">
    <property type="component" value="Unassembled WGS sequence"/>
</dbReference>
<proteinExistence type="predicted"/>
<accession>A0AAV4RC84</accession>
<keyword evidence="3" id="KW-1185">Reference proteome</keyword>
<comment type="caution">
    <text evidence="2">The sequence shown here is derived from an EMBL/GenBank/DDBJ whole genome shotgun (WGS) entry which is preliminary data.</text>
</comment>
<reference evidence="2 3" key="1">
    <citation type="submission" date="2021-06" db="EMBL/GenBank/DDBJ databases">
        <title>Caerostris darwini draft genome.</title>
        <authorList>
            <person name="Kono N."/>
            <person name="Arakawa K."/>
        </authorList>
    </citation>
    <scope>NUCLEOTIDE SEQUENCE [LARGE SCALE GENOMIC DNA]</scope>
</reference>
<name>A0AAV4RC84_9ARAC</name>
<gene>
    <name evidence="2" type="ORF">CDAR_40481</name>
</gene>
<dbReference type="AlphaFoldDB" id="A0AAV4RC84"/>
<protein>
    <submittedName>
        <fullName evidence="2">Uncharacterized protein</fullName>
    </submittedName>
</protein>
<evidence type="ECO:0000313" key="2">
    <source>
        <dbReference type="EMBL" id="GIY18219.1"/>
    </source>
</evidence>